<dbReference type="EMBL" id="VSKM01000005">
    <property type="protein sequence ID" value="TYB75985.1"/>
    <property type="molecule type" value="Genomic_DNA"/>
</dbReference>
<feature type="transmembrane region" description="Helical" evidence="1">
    <location>
        <begin position="7"/>
        <end position="30"/>
    </location>
</feature>
<proteinExistence type="predicted"/>
<keyword evidence="3" id="KW-1185">Reference proteome</keyword>
<keyword evidence="1" id="KW-1133">Transmembrane helix</keyword>
<organism evidence="2 3">
    <name type="scientific">Bizionia saleffrena</name>
    <dbReference type="NCBI Taxonomy" id="291189"/>
    <lineage>
        <taxon>Bacteria</taxon>
        <taxon>Pseudomonadati</taxon>
        <taxon>Bacteroidota</taxon>
        <taxon>Flavobacteriia</taxon>
        <taxon>Flavobacteriales</taxon>
        <taxon>Flavobacteriaceae</taxon>
        <taxon>Bizionia</taxon>
    </lineage>
</organism>
<reference evidence="2 3" key="1">
    <citation type="submission" date="2019-08" db="EMBL/GenBank/DDBJ databases">
        <title>Genomes of Antarctic Bizionia species.</title>
        <authorList>
            <person name="Bowman J.P."/>
        </authorList>
    </citation>
    <scope>NUCLEOTIDE SEQUENCE [LARGE SCALE GENOMIC DNA]</scope>
    <source>
        <strain evidence="2 3">HFD</strain>
    </source>
</reference>
<keyword evidence="1" id="KW-0472">Membrane</keyword>
<evidence type="ECO:0000313" key="2">
    <source>
        <dbReference type="EMBL" id="TYB75985.1"/>
    </source>
</evidence>
<evidence type="ECO:0000313" key="3">
    <source>
        <dbReference type="Proteomes" id="UP000323324"/>
    </source>
</evidence>
<comment type="caution">
    <text evidence="2">The sequence shown here is derived from an EMBL/GenBank/DDBJ whole genome shotgun (WGS) entry which is preliminary data.</text>
</comment>
<keyword evidence="1" id="KW-0812">Transmembrane</keyword>
<dbReference type="Proteomes" id="UP000323324">
    <property type="component" value="Unassembled WGS sequence"/>
</dbReference>
<gene>
    <name evidence="2" type="ORF">ES676_05915</name>
</gene>
<dbReference type="AlphaFoldDB" id="A0A8H2LDQ6"/>
<sequence>MKKIKTLHWFIIFLIIVYIFHFITNIYLIFFTPDFMDFLEEVYEYFILGYYTQFVFLPISLIVFLALIFLKKGLRLTIKNGFLMKII</sequence>
<accession>A0A8H2LDQ6</accession>
<dbReference type="RefSeq" id="WP_148369323.1">
    <property type="nucleotide sequence ID" value="NZ_VSKM01000005.1"/>
</dbReference>
<name>A0A8H2LDQ6_9FLAO</name>
<evidence type="ECO:0000256" key="1">
    <source>
        <dbReference type="SAM" id="Phobius"/>
    </source>
</evidence>
<feature type="transmembrane region" description="Helical" evidence="1">
    <location>
        <begin position="50"/>
        <end position="70"/>
    </location>
</feature>
<protein>
    <submittedName>
        <fullName evidence="2">Uncharacterized protein</fullName>
    </submittedName>
</protein>